<sequence length="385" mass="42925">MVEYEQPSWDRWLEDATLFPTAKPNDILNFDELLNDKAINDVTLDIGLDDLKWLDEKVNLSVLDCNPTEEEYALLNDVFNLLDQPADDMDSFCSSPDVKIEASIVLEDNIIQNQVDPVINFPIASPCYEAISEANSPASFGDSSEKQAVSNEICFSPGGMVRSPAGQVVPVEFCLSPDHISYCSSPRGNLSNDFCQSPSNTLHSTTLGEQASDDFCLSPSYSNLSGTDEELSTFPGKFLPSSNIEDAKSDAAVSVVVCEMSPHILHTEEALSLDEVTNSVRKRKFVNDGKQIPNLKVSLKNVFHPYSKTEGRRLNKNDRKKVQNKEAAARYRMKKKNEVNEISNEVSILESQQEELQKKHDALLGEIKYLKSLMCEILTKKGIMK</sequence>
<evidence type="ECO:0000313" key="9">
    <source>
        <dbReference type="EMBL" id="GFU21983.1"/>
    </source>
</evidence>
<dbReference type="SUPFAM" id="SSF57959">
    <property type="entry name" value="Leucine zipper domain"/>
    <property type="match status" value="1"/>
</dbReference>
<feature type="domain" description="BZIP" evidence="8">
    <location>
        <begin position="314"/>
        <end position="377"/>
    </location>
</feature>
<dbReference type="GO" id="GO:0005634">
    <property type="term" value="C:nucleus"/>
    <property type="evidence" value="ECO:0007669"/>
    <property type="project" value="UniProtKB-SubCell"/>
</dbReference>
<keyword evidence="10" id="KW-1185">Reference proteome</keyword>
<comment type="similarity">
    <text evidence="2">Belongs to the bZIP family.</text>
</comment>
<comment type="caution">
    <text evidence="9">The sequence shown here is derived from an EMBL/GenBank/DDBJ whole genome shotgun (WGS) entry which is preliminary data.</text>
</comment>
<dbReference type="Pfam" id="PF00170">
    <property type="entry name" value="bZIP_1"/>
    <property type="match status" value="1"/>
</dbReference>
<evidence type="ECO:0000256" key="5">
    <source>
        <dbReference type="ARBA" id="ARBA00023163"/>
    </source>
</evidence>
<keyword evidence="4" id="KW-0238">DNA-binding</keyword>
<evidence type="ECO:0000256" key="6">
    <source>
        <dbReference type="ARBA" id="ARBA00023242"/>
    </source>
</evidence>
<name>A0A8X6UJT1_NEPPI</name>
<evidence type="ECO:0000259" key="8">
    <source>
        <dbReference type="PROSITE" id="PS50217"/>
    </source>
</evidence>
<evidence type="ECO:0000256" key="3">
    <source>
        <dbReference type="ARBA" id="ARBA00023015"/>
    </source>
</evidence>
<dbReference type="CDD" id="cd14692">
    <property type="entry name" value="bZIP_ATF4"/>
    <property type="match status" value="1"/>
</dbReference>
<dbReference type="GO" id="GO:0001228">
    <property type="term" value="F:DNA-binding transcription activator activity, RNA polymerase II-specific"/>
    <property type="evidence" value="ECO:0007669"/>
    <property type="project" value="TreeGrafter"/>
</dbReference>
<gene>
    <name evidence="9" type="primary">NCL1_37008</name>
    <name evidence="9" type="ORF">NPIL_145041</name>
</gene>
<dbReference type="GO" id="GO:0000977">
    <property type="term" value="F:RNA polymerase II transcription regulatory region sequence-specific DNA binding"/>
    <property type="evidence" value="ECO:0007669"/>
    <property type="project" value="TreeGrafter"/>
</dbReference>
<dbReference type="OrthoDB" id="5847285at2759"/>
<evidence type="ECO:0000256" key="2">
    <source>
        <dbReference type="ARBA" id="ARBA00007163"/>
    </source>
</evidence>
<keyword evidence="5" id="KW-0804">Transcription</keyword>
<dbReference type="PANTHER" id="PTHR13044">
    <property type="entry name" value="ACTIVATING TRANSCRIPTION FACTOR ATF 4/5"/>
    <property type="match status" value="1"/>
</dbReference>
<dbReference type="EMBL" id="BMAW01080930">
    <property type="protein sequence ID" value="GFU21983.1"/>
    <property type="molecule type" value="Genomic_DNA"/>
</dbReference>
<keyword evidence="6" id="KW-0539">Nucleus</keyword>
<keyword evidence="3" id="KW-0805">Transcription regulation</keyword>
<dbReference type="Gene3D" id="1.20.5.170">
    <property type="match status" value="1"/>
</dbReference>
<dbReference type="InterPro" id="IPR004827">
    <property type="entry name" value="bZIP"/>
</dbReference>
<dbReference type="PROSITE" id="PS50217">
    <property type="entry name" value="BZIP"/>
    <property type="match status" value="1"/>
</dbReference>
<evidence type="ECO:0000256" key="7">
    <source>
        <dbReference type="SAM" id="Coils"/>
    </source>
</evidence>
<proteinExistence type="inferred from homology"/>
<dbReference type="PROSITE" id="PS00036">
    <property type="entry name" value="BZIP_BASIC"/>
    <property type="match status" value="1"/>
</dbReference>
<dbReference type="InterPro" id="IPR046347">
    <property type="entry name" value="bZIP_sf"/>
</dbReference>
<evidence type="ECO:0000313" key="10">
    <source>
        <dbReference type="Proteomes" id="UP000887013"/>
    </source>
</evidence>
<dbReference type="AlphaFoldDB" id="A0A8X6UJT1"/>
<protein>
    <submittedName>
        <fullName evidence="9">Cyclic AMP-dependent transcription factor ATF-4</fullName>
    </submittedName>
</protein>
<reference evidence="9" key="1">
    <citation type="submission" date="2020-08" db="EMBL/GenBank/DDBJ databases">
        <title>Multicomponent nature underlies the extraordinary mechanical properties of spider dragline silk.</title>
        <authorList>
            <person name="Kono N."/>
            <person name="Nakamura H."/>
            <person name="Mori M."/>
            <person name="Yoshida Y."/>
            <person name="Ohtoshi R."/>
            <person name="Malay A.D."/>
            <person name="Moran D.A.P."/>
            <person name="Tomita M."/>
            <person name="Numata K."/>
            <person name="Arakawa K."/>
        </authorList>
    </citation>
    <scope>NUCLEOTIDE SEQUENCE</scope>
</reference>
<keyword evidence="7" id="KW-0175">Coiled coil</keyword>
<dbReference type="PANTHER" id="PTHR13044:SF14">
    <property type="entry name" value="CRYPTOCEPHAL, ISOFORM A"/>
    <property type="match status" value="1"/>
</dbReference>
<comment type="subcellular location">
    <subcellularLocation>
        <location evidence="1">Nucleus</location>
    </subcellularLocation>
</comment>
<accession>A0A8X6UJT1</accession>
<organism evidence="9 10">
    <name type="scientific">Nephila pilipes</name>
    <name type="common">Giant wood spider</name>
    <name type="synonym">Nephila maculata</name>
    <dbReference type="NCBI Taxonomy" id="299642"/>
    <lineage>
        <taxon>Eukaryota</taxon>
        <taxon>Metazoa</taxon>
        <taxon>Ecdysozoa</taxon>
        <taxon>Arthropoda</taxon>
        <taxon>Chelicerata</taxon>
        <taxon>Arachnida</taxon>
        <taxon>Araneae</taxon>
        <taxon>Araneomorphae</taxon>
        <taxon>Entelegynae</taxon>
        <taxon>Araneoidea</taxon>
        <taxon>Nephilidae</taxon>
        <taxon>Nephila</taxon>
    </lineage>
</organism>
<evidence type="ECO:0000256" key="1">
    <source>
        <dbReference type="ARBA" id="ARBA00004123"/>
    </source>
</evidence>
<dbReference type="Proteomes" id="UP000887013">
    <property type="component" value="Unassembled WGS sequence"/>
</dbReference>
<evidence type="ECO:0000256" key="4">
    <source>
        <dbReference type="ARBA" id="ARBA00023125"/>
    </source>
</evidence>
<dbReference type="SMART" id="SM00338">
    <property type="entry name" value="BRLZ"/>
    <property type="match status" value="1"/>
</dbReference>
<feature type="coiled-coil region" evidence="7">
    <location>
        <begin position="332"/>
        <end position="366"/>
    </location>
</feature>